<evidence type="ECO:0000256" key="4">
    <source>
        <dbReference type="SAM" id="Phobius"/>
    </source>
</evidence>
<dbReference type="AlphaFoldDB" id="A0A2T8I1G8"/>
<keyword evidence="2 4" id="KW-1133">Transmembrane helix</keyword>
<sequence length="164" mass="18660">MPAVTFFLAVLLRFYYATIVSPLLHSPTIPYLRLRAEFDRSQTTEETSNPCHDGRCEAEEPCLCLFSTAPCFVVAVVAERDFSKWRLRLDVSLLAVLYSGFMVTGVSYYLQTWCIEMRGGPIIVGGILLVGSLYTMVSEMVQRKMGIRDPQRIARKSKSRRNQH</sequence>
<keyword evidence="3 4" id="KW-0472">Membrane</keyword>
<dbReference type="Gramene" id="PVH31493">
    <property type="protein sequence ID" value="PVH31493"/>
    <property type="gene ID" value="PAHAL_9G159600"/>
</dbReference>
<gene>
    <name evidence="5" type="ORF">PAHAL_9G159600</name>
</gene>
<feature type="transmembrane region" description="Helical" evidence="4">
    <location>
        <begin position="122"/>
        <end position="141"/>
    </location>
</feature>
<reference evidence="5" key="1">
    <citation type="submission" date="2018-04" db="EMBL/GenBank/DDBJ databases">
        <title>WGS assembly of Panicum hallii.</title>
        <authorList>
            <person name="Lovell J."/>
            <person name="Jenkins J."/>
            <person name="Lowry D."/>
            <person name="Mamidi S."/>
            <person name="Sreedasyam A."/>
            <person name="Weng X."/>
            <person name="Barry K."/>
            <person name="Bonette J."/>
            <person name="Campitelli B."/>
            <person name="Daum C."/>
            <person name="Gordon S."/>
            <person name="Gould B."/>
            <person name="Lipzen A."/>
            <person name="Macqueen A."/>
            <person name="Palacio-Mejia J."/>
            <person name="Plott C."/>
            <person name="Shakirov E."/>
            <person name="Shu S."/>
            <person name="Yoshinaga Y."/>
            <person name="Zane M."/>
            <person name="Rokhsar D."/>
            <person name="Grimwood J."/>
            <person name="Schmutz J."/>
            <person name="Juenger T."/>
        </authorList>
    </citation>
    <scope>NUCLEOTIDE SEQUENCE [LARGE SCALE GENOMIC DNA]</scope>
    <source>
        <strain evidence="5">FIL2</strain>
    </source>
</reference>
<feature type="transmembrane region" description="Helical" evidence="4">
    <location>
        <begin position="6"/>
        <end position="25"/>
    </location>
</feature>
<evidence type="ECO:0000256" key="2">
    <source>
        <dbReference type="ARBA" id="ARBA00022989"/>
    </source>
</evidence>
<name>A0A2T8I1G8_9POAL</name>
<evidence type="ECO:0000256" key="3">
    <source>
        <dbReference type="ARBA" id="ARBA00023136"/>
    </source>
</evidence>
<accession>A0A2T8I1G8</accession>
<evidence type="ECO:0008006" key="6">
    <source>
        <dbReference type="Google" id="ProtNLM"/>
    </source>
</evidence>
<evidence type="ECO:0000256" key="1">
    <source>
        <dbReference type="ARBA" id="ARBA00022692"/>
    </source>
</evidence>
<organism evidence="5">
    <name type="scientific">Panicum hallii</name>
    <dbReference type="NCBI Taxonomy" id="206008"/>
    <lineage>
        <taxon>Eukaryota</taxon>
        <taxon>Viridiplantae</taxon>
        <taxon>Streptophyta</taxon>
        <taxon>Embryophyta</taxon>
        <taxon>Tracheophyta</taxon>
        <taxon>Spermatophyta</taxon>
        <taxon>Magnoliopsida</taxon>
        <taxon>Liliopsida</taxon>
        <taxon>Poales</taxon>
        <taxon>Poaceae</taxon>
        <taxon>PACMAD clade</taxon>
        <taxon>Panicoideae</taxon>
        <taxon>Panicodae</taxon>
        <taxon>Paniceae</taxon>
        <taxon>Panicinae</taxon>
        <taxon>Panicum</taxon>
        <taxon>Panicum sect. Panicum</taxon>
    </lineage>
</organism>
<keyword evidence="1 4" id="KW-0812">Transmembrane</keyword>
<feature type="transmembrane region" description="Helical" evidence="4">
    <location>
        <begin position="89"/>
        <end position="110"/>
    </location>
</feature>
<evidence type="ECO:0000313" key="5">
    <source>
        <dbReference type="EMBL" id="PVH31493.1"/>
    </source>
</evidence>
<dbReference type="PANTHER" id="PTHR31218">
    <property type="entry name" value="WAT1-RELATED PROTEIN"/>
    <property type="match status" value="1"/>
</dbReference>
<dbReference type="GO" id="GO:0022857">
    <property type="term" value="F:transmembrane transporter activity"/>
    <property type="evidence" value="ECO:0007669"/>
    <property type="project" value="InterPro"/>
</dbReference>
<protein>
    <recommendedName>
        <fullName evidence="6">WAT1-related protein</fullName>
    </recommendedName>
</protein>
<dbReference type="Proteomes" id="UP000243499">
    <property type="component" value="Chromosome 9"/>
</dbReference>
<dbReference type="GO" id="GO:0016020">
    <property type="term" value="C:membrane"/>
    <property type="evidence" value="ECO:0007669"/>
    <property type="project" value="InterPro"/>
</dbReference>
<proteinExistence type="predicted"/>
<dbReference type="EMBL" id="CM008054">
    <property type="protein sequence ID" value="PVH31493.1"/>
    <property type="molecule type" value="Genomic_DNA"/>
</dbReference>
<dbReference type="InterPro" id="IPR030184">
    <property type="entry name" value="WAT1-related"/>
</dbReference>